<proteinExistence type="inferred from homology"/>
<dbReference type="GO" id="GO:0016403">
    <property type="term" value="F:dimethylargininase activity"/>
    <property type="evidence" value="ECO:0007669"/>
    <property type="project" value="TreeGrafter"/>
</dbReference>
<evidence type="ECO:0000256" key="2">
    <source>
        <dbReference type="ARBA" id="ARBA00022801"/>
    </source>
</evidence>
<gene>
    <name evidence="4" type="ORF">NHX12_032938</name>
</gene>
<comment type="caution">
    <text evidence="4">The sequence shown here is derived from an EMBL/GenBank/DDBJ whole genome shotgun (WGS) entry which is preliminary data.</text>
</comment>
<keyword evidence="5" id="KW-1185">Reference proteome</keyword>
<name>A0A9Q0II91_9TELE</name>
<dbReference type="SUPFAM" id="SSF55909">
    <property type="entry name" value="Pentein"/>
    <property type="match status" value="1"/>
</dbReference>
<dbReference type="GO" id="GO:0045429">
    <property type="term" value="P:positive regulation of nitric oxide biosynthetic process"/>
    <property type="evidence" value="ECO:0007669"/>
    <property type="project" value="TreeGrafter"/>
</dbReference>
<dbReference type="EMBL" id="JANIIK010000048">
    <property type="protein sequence ID" value="KAJ3598975.1"/>
    <property type="molecule type" value="Genomic_DNA"/>
</dbReference>
<dbReference type="OrthoDB" id="10016839at2759"/>
<evidence type="ECO:0000313" key="4">
    <source>
        <dbReference type="EMBL" id="KAJ3598975.1"/>
    </source>
</evidence>
<dbReference type="Proteomes" id="UP001148018">
    <property type="component" value="Unassembled WGS sequence"/>
</dbReference>
<protein>
    <recommendedName>
        <fullName evidence="6">Dimethylargininase</fullName>
    </recommendedName>
</protein>
<evidence type="ECO:0000256" key="1">
    <source>
        <dbReference type="ARBA" id="ARBA00008532"/>
    </source>
</evidence>
<evidence type="ECO:0008006" key="6">
    <source>
        <dbReference type="Google" id="ProtNLM"/>
    </source>
</evidence>
<dbReference type="GO" id="GO:0006525">
    <property type="term" value="P:arginine metabolic process"/>
    <property type="evidence" value="ECO:0007669"/>
    <property type="project" value="TreeGrafter"/>
</dbReference>
<evidence type="ECO:0000313" key="5">
    <source>
        <dbReference type="Proteomes" id="UP001148018"/>
    </source>
</evidence>
<reference evidence="4" key="1">
    <citation type="submission" date="2022-07" db="EMBL/GenBank/DDBJ databases">
        <title>Chromosome-level genome of Muraenolepis orangiensis.</title>
        <authorList>
            <person name="Kim J."/>
        </authorList>
    </citation>
    <scope>NUCLEOTIDE SEQUENCE</scope>
    <source>
        <strain evidence="4">KU_S4_2022</strain>
        <tissue evidence="4">Muscle</tissue>
    </source>
</reference>
<evidence type="ECO:0000256" key="3">
    <source>
        <dbReference type="SAM" id="MobiDB-lite"/>
    </source>
</evidence>
<feature type="compositionally biased region" description="Polar residues" evidence="3">
    <location>
        <begin position="95"/>
        <end position="108"/>
    </location>
</feature>
<dbReference type="Gene3D" id="3.75.10.10">
    <property type="entry name" value="L-arginine/glycine Amidinotransferase, Chain A"/>
    <property type="match status" value="1"/>
</dbReference>
<dbReference type="GO" id="GO:0000052">
    <property type="term" value="P:citrulline metabolic process"/>
    <property type="evidence" value="ECO:0007669"/>
    <property type="project" value="TreeGrafter"/>
</dbReference>
<sequence>MACLGRFTHAVVRAIPSSLGSQALRTEPLDVDLEAARKEHDVYVKVLGEQLGLQVIHLPADESLPDCVFVEDAAVVCGDTALLTRQGAPSRRGETSPSSGQLTRTMPGQSPGCHTAAGQLVNRKSTQPLRTPGLSSGPLGSAQDHWAQLRTTGLSSGALGSAQEHWAQLRSTGLSSGALGSAQDHWAQLRTPGLSLGPLGSA</sequence>
<dbReference type="InterPro" id="IPR033199">
    <property type="entry name" value="DDAH-like"/>
</dbReference>
<dbReference type="AlphaFoldDB" id="A0A9Q0II91"/>
<comment type="similarity">
    <text evidence="1">Belongs to the DDAH family.</text>
</comment>
<accession>A0A9Q0II91</accession>
<organism evidence="4 5">
    <name type="scientific">Muraenolepis orangiensis</name>
    <name type="common">Patagonian moray cod</name>
    <dbReference type="NCBI Taxonomy" id="630683"/>
    <lineage>
        <taxon>Eukaryota</taxon>
        <taxon>Metazoa</taxon>
        <taxon>Chordata</taxon>
        <taxon>Craniata</taxon>
        <taxon>Vertebrata</taxon>
        <taxon>Euteleostomi</taxon>
        <taxon>Actinopterygii</taxon>
        <taxon>Neopterygii</taxon>
        <taxon>Teleostei</taxon>
        <taxon>Neoteleostei</taxon>
        <taxon>Acanthomorphata</taxon>
        <taxon>Zeiogadaria</taxon>
        <taxon>Gadariae</taxon>
        <taxon>Gadiformes</taxon>
        <taxon>Muraenolepidoidei</taxon>
        <taxon>Muraenolepididae</taxon>
        <taxon>Muraenolepis</taxon>
    </lineage>
</organism>
<dbReference type="PANTHER" id="PTHR12737">
    <property type="entry name" value="DIMETHYLARGININE DIMETHYLAMINOHYDROLASE"/>
    <property type="match status" value="1"/>
</dbReference>
<keyword evidence="2" id="KW-0378">Hydrolase</keyword>
<feature type="region of interest" description="Disordered" evidence="3">
    <location>
        <begin position="86"/>
        <end position="116"/>
    </location>
</feature>
<dbReference type="PANTHER" id="PTHR12737:SF9">
    <property type="entry name" value="DIMETHYLARGININASE"/>
    <property type="match status" value="1"/>
</dbReference>
<dbReference type="GO" id="GO:0016597">
    <property type="term" value="F:amino acid binding"/>
    <property type="evidence" value="ECO:0007669"/>
    <property type="project" value="TreeGrafter"/>
</dbReference>